<keyword evidence="6" id="KW-1185">Reference proteome</keyword>
<keyword evidence="1" id="KW-0880">Kelch repeat</keyword>
<gene>
    <name evidence="5" type="ORF">BSL78_05817</name>
</gene>
<accession>A0A2G8LAF5</accession>
<dbReference type="InterPro" id="IPR008979">
    <property type="entry name" value="Galactose-bd-like_sf"/>
</dbReference>
<evidence type="ECO:0000313" key="6">
    <source>
        <dbReference type="Proteomes" id="UP000230750"/>
    </source>
</evidence>
<dbReference type="STRING" id="307972.A0A2G8LAF5"/>
<evidence type="ECO:0000313" key="5">
    <source>
        <dbReference type="EMBL" id="PIK57247.1"/>
    </source>
</evidence>
<evidence type="ECO:0000259" key="4">
    <source>
        <dbReference type="Pfam" id="PF06588"/>
    </source>
</evidence>
<reference evidence="5 6" key="1">
    <citation type="journal article" date="2017" name="PLoS Biol.">
        <title>The sea cucumber genome provides insights into morphological evolution and visceral regeneration.</title>
        <authorList>
            <person name="Zhang X."/>
            <person name="Sun L."/>
            <person name="Yuan J."/>
            <person name="Sun Y."/>
            <person name="Gao Y."/>
            <person name="Zhang L."/>
            <person name="Li S."/>
            <person name="Dai H."/>
            <person name="Hamel J.F."/>
            <person name="Liu C."/>
            <person name="Yu Y."/>
            <person name="Liu S."/>
            <person name="Lin W."/>
            <person name="Guo K."/>
            <person name="Jin S."/>
            <person name="Xu P."/>
            <person name="Storey K.B."/>
            <person name="Huan P."/>
            <person name="Zhang T."/>
            <person name="Zhou Y."/>
            <person name="Zhang J."/>
            <person name="Lin C."/>
            <person name="Li X."/>
            <person name="Xing L."/>
            <person name="Huo D."/>
            <person name="Sun M."/>
            <person name="Wang L."/>
            <person name="Mercier A."/>
            <person name="Li F."/>
            <person name="Yang H."/>
            <person name="Xiang J."/>
        </authorList>
    </citation>
    <scope>NUCLEOTIDE SEQUENCE [LARGE SCALE GENOMIC DNA]</scope>
    <source>
        <strain evidence="5">Shaxun</strain>
        <tissue evidence="5">Muscle</tissue>
    </source>
</reference>
<evidence type="ECO:0000256" key="1">
    <source>
        <dbReference type="ARBA" id="ARBA00022441"/>
    </source>
</evidence>
<feature type="chain" id="PRO_5013903278" description="Muskelin N-terminal domain-containing protein" evidence="3">
    <location>
        <begin position="21"/>
        <end position="158"/>
    </location>
</feature>
<dbReference type="PANTHER" id="PTHR15526:SF5">
    <property type="entry name" value="MUSKELIN"/>
    <property type="match status" value="1"/>
</dbReference>
<dbReference type="PANTHER" id="PTHR15526">
    <property type="entry name" value="MUSKELIN"/>
    <property type="match status" value="1"/>
</dbReference>
<dbReference type="AlphaFoldDB" id="A0A2G8LAF5"/>
<keyword evidence="2" id="KW-0677">Repeat</keyword>
<evidence type="ECO:0000256" key="2">
    <source>
        <dbReference type="ARBA" id="ARBA00022737"/>
    </source>
</evidence>
<feature type="domain" description="Muskelin N-terminal" evidence="4">
    <location>
        <begin position="37"/>
        <end position="157"/>
    </location>
</feature>
<dbReference type="Proteomes" id="UP000230750">
    <property type="component" value="Unassembled WGS sequence"/>
</dbReference>
<dbReference type="InterPro" id="IPR010565">
    <property type="entry name" value="Muskelin_N"/>
</dbReference>
<dbReference type="SUPFAM" id="SSF49785">
    <property type="entry name" value="Galactose-binding domain-like"/>
    <property type="match status" value="1"/>
</dbReference>
<name>A0A2G8LAF5_STIJA</name>
<dbReference type="Gene3D" id="2.60.120.260">
    <property type="entry name" value="Galactose-binding domain-like"/>
    <property type="match status" value="1"/>
</dbReference>
<keyword evidence="3" id="KW-0732">Signal</keyword>
<organism evidence="5 6">
    <name type="scientific">Stichopus japonicus</name>
    <name type="common">Sea cucumber</name>
    <dbReference type="NCBI Taxonomy" id="307972"/>
    <lineage>
        <taxon>Eukaryota</taxon>
        <taxon>Metazoa</taxon>
        <taxon>Echinodermata</taxon>
        <taxon>Eleutherozoa</taxon>
        <taxon>Echinozoa</taxon>
        <taxon>Holothuroidea</taxon>
        <taxon>Aspidochirotacea</taxon>
        <taxon>Aspidochirotida</taxon>
        <taxon>Stichopodidae</taxon>
        <taxon>Apostichopus</taxon>
    </lineage>
</organism>
<dbReference type="InterPro" id="IPR052456">
    <property type="entry name" value="CTLH_complex_component"/>
</dbReference>
<feature type="signal peptide" evidence="3">
    <location>
        <begin position="1"/>
        <end position="20"/>
    </location>
</feature>
<dbReference type="Pfam" id="PF06588">
    <property type="entry name" value="Muskelin_N"/>
    <property type="match status" value="1"/>
</dbReference>
<dbReference type="EMBL" id="MRZV01000148">
    <property type="protein sequence ID" value="PIK57247.1"/>
    <property type="molecule type" value="Genomic_DNA"/>
</dbReference>
<protein>
    <recommendedName>
        <fullName evidence="4">Muskelin N-terminal domain-containing protein</fullName>
    </recommendedName>
</protein>
<dbReference type="GO" id="GO:0005737">
    <property type="term" value="C:cytoplasm"/>
    <property type="evidence" value="ECO:0007669"/>
    <property type="project" value="TreeGrafter"/>
</dbReference>
<comment type="caution">
    <text evidence="5">The sequence shown here is derived from an EMBL/GenBank/DDBJ whole genome shotgun (WGS) entry which is preliminary data.</text>
</comment>
<proteinExistence type="predicted"/>
<dbReference type="OrthoDB" id="10052615at2759"/>
<evidence type="ECO:0000256" key="3">
    <source>
        <dbReference type="SAM" id="SignalP"/>
    </source>
</evidence>
<sequence>MLVIFRKLKLLCSMAEFSTSMPGSDCPTTSIPSLGNSEKLQYTIHKCSSFSANYVPENILVDKPNDQASRWTSESNWPPQHITLKLEKLSIVESITFGKYEKTHVCNLQKFQILGGLSEDKMVDLLNSGLQNSHEAEEFPLTYMVEGCPVPCLYIKIG</sequence>